<dbReference type="EMBL" id="RJMB01000036">
    <property type="protein sequence ID" value="RNL80630.1"/>
    <property type="molecule type" value="Genomic_DNA"/>
</dbReference>
<comment type="caution">
    <text evidence="2">The sequence shown here is derived from an EMBL/GenBank/DDBJ whole genome shotgun (WGS) entry which is preliminary data.</text>
</comment>
<proteinExistence type="predicted"/>
<dbReference type="RefSeq" id="WP_123203467.1">
    <property type="nucleotide sequence ID" value="NZ_RJMB01000036.1"/>
</dbReference>
<feature type="compositionally biased region" description="Low complexity" evidence="1">
    <location>
        <begin position="124"/>
        <end position="147"/>
    </location>
</feature>
<accession>A0A3N0DYE4</accession>
<sequence length="147" mass="15495">MAEVPPIPAAIVPERWREIDTSIDTETPGLLSPDQFDRYVETVTELLTTAGLTVTALDSRDPGHLEVSAPHGRFTLELVIRDDRSAEWSVTGGDEVAEDTHALQLAALAVSLLDNGPADEPRDTATTVSAPSSDSSPAMSATGVSAD</sequence>
<protein>
    <submittedName>
        <fullName evidence="2">Uncharacterized protein</fullName>
    </submittedName>
</protein>
<gene>
    <name evidence="2" type="ORF">EFW17_22635</name>
</gene>
<keyword evidence="3" id="KW-1185">Reference proteome</keyword>
<name>A0A3N0DYE4_9ACTN</name>
<feature type="region of interest" description="Disordered" evidence="1">
    <location>
        <begin position="114"/>
        <end position="147"/>
    </location>
</feature>
<organism evidence="2 3">
    <name type="scientific">Halostreptopolyspora alba</name>
    <dbReference type="NCBI Taxonomy" id="2487137"/>
    <lineage>
        <taxon>Bacteria</taxon>
        <taxon>Bacillati</taxon>
        <taxon>Actinomycetota</taxon>
        <taxon>Actinomycetes</taxon>
        <taxon>Streptosporangiales</taxon>
        <taxon>Nocardiopsidaceae</taxon>
        <taxon>Halostreptopolyspora</taxon>
    </lineage>
</organism>
<evidence type="ECO:0000256" key="1">
    <source>
        <dbReference type="SAM" id="MobiDB-lite"/>
    </source>
</evidence>
<dbReference type="Proteomes" id="UP000269198">
    <property type="component" value="Unassembled WGS sequence"/>
</dbReference>
<evidence type="ECO:0000313" key="3">
    <source>
        <dbReference type="Proteomes" id="UP000269198"/>
    </source>
</evidence>
<evidence type="ECO:0000313" key="2">
    <source>
        <dbReference type="EMBL" id="RNL80630.1"/>
    </source>
</evidence>
<dbReference type="AlphaFoldDB" id="A0A3N0DYE4"/>
<dbReference type="OrthoDB" id="3429299at2"/>
<reference evidence="2 3" key="1">
    <citation type="submission" date="2018-11" db="EMBL/GenBank/DDBJ databases">
        <title>The genome draft of YIM 96095.</title>
        <authorList>
            <person name="Tang S.-K."/>
            <person name="Chunyu W.-X."/>
            <person name="Feng Y.-Z."/>
        </authorList>
    </citation>
    <scope>NUCLEOTIDE SEQUENCE [LARGE SCALE GENOMIC DNA]</scope>
    <source>
        <strain evidence="2 3">YIM 96095</strain>
    </source>
</reference>